<dbReference type="Gene3D" id="3.90.220.20">
    <property type="entry name" value="DNA methylase specificity domains"/>
    <property type="match status" value="1"/>
</dbReference>
<feature type="domain" description="Type I restriction modification DNA specificity" evidence="4">
    <location>
        <begin position="11"/>
        <end position="175"/>
    </location>
</feature>
<evidence type="ECO:0000313" key="6">
    <source>
        <dbReference type="Proteomes" id="UP000008637"/>
    </source>
</evidence>
<evidence type="ECO:0000256" key="1">
    <source>
        <dbReference type="ARBA" id="ARBA00010923"/>
    </source>
</evidence>
<dbReference type="AlphaFoldDB" id="E8ZHV2"/>
<dbReference type="InterPro" id="IPR052021">
    <property type="entry name" value="Type-I_RS_S_subunit"/>
</dbReference>
<proteinExistence type="inferred from homology"/>
<name>E8ZHV2_MYCHL</name>
<dbReference type="Pfam" id="PF01420">
    <property type="entry name" value="Methylase_S"/>
    <property type="match status" value="1"/>
</dbReference>
<dbReference type="SUPFAM" id="SSF116734">
    <property type="entry name" value="DNA methylase specificity domain"/>
    <property type="match status" value="1"/>
</dbReference>
<reference evidence="5 6" key="1">
    <citation type="journal article" date="2011" name="J. Bacteriol.">
        <title>Complete genome sequence of Mycoplasma haemofelis, a hemotropic mycoplasma.</title>
        <authorList>
            <person name="Barker E.N."/>
            <person name="Helps C.R."/>
            <person name="Peters I.R."/>
            <person name="Darby A.C."/>
            <person name="Radford A.D."/>
            <person name="Tasker S."/>
        </authorList>
    </citation>
    <scope>NUCLEOTIDE SEQUENCE [LARGE SCALE GENOMIC DNA]</scope>
    <source>
        <strain evidence="5 6">Langford 1</strain>
    </source>
</reference>
<dbReference type="KEGG" id="mha:HF1_07150"/>
<dbReference type="OrthoDB" id="396674at2"/>
<dbReference type="GO" id="GO:0003677">
    <property type="term" value="F:DNA binding"/>
    <property type="evidence" value="ECO:0007669"/>
    <property type="project" value="UniProtKB-KW"/>
</dbReference>
<comment type="similarity">
    <text evidence="1">Belongs to the type-I restriction system S methylase family.</text>
</comment>
<dbReference type="EMBL" id="FR773153">
    <property type="protein sequence ID" value="CBY92723.1"/>
    <property type="molecule type" value="Genomic_DNA"/>
</dbReference>
<dbReference type="PANTHER" id="PTHR30408">
    <property type="entry name" value="TYPE-1 RESTRICTION ENZYME ECOKI SPECIFICITY PROTEIN"/>
    <property type="match status" value="1"/>
</dbReference>
<dbReference type="REBASE" id="134943">
    <property type="entry name" value="S5.Mha1ORF7190P"/>
</dbReference>
<evidence type="ECO:0000256" key="3">
    <source>
        <dbReference type="ARBA" id="ARBA00023125"/>
    </source>
</evidence>
<dbReference type="InterPro" id="IPR000055">
    <property type="entry name" value="Restrct_endonuc_typeI_TRD"/>
</dbReference>
<dbReference type="CDD" id="cd17519">
    <property type="entry name" value="RMtype1_S_HpyCR35ORFAP-TRD1-CR1_like"/>
    <property type="match status" value="1"/>
</dbReference>
<dbReference type="HOGENOM" id="CLU_021095_5_1_14"/>
<gene>
    <name evidence="5" type="primary">hsdS</name>
    <name evidence="5" type="ordered locus">HF1_07150</name>
</gene>
<keyword evidence="6" id="KW-1185">Reference proteome</keyword>
<protein>
    <submittedName>
        <fullName evidence="5">Type I restriction-modification system, S subunit</fullName>
    </submittedName>
</protein>
<dbReference type="Proteomes" id="UP000008637">
    <property type="component" value="Chromosome"/>
</dbReference>
<keyword evidence="3" id="KW-0238">DNA-binding</keyword>
<sequence>MFRDLLKGEVRECSLEDICKVQNGYSFASGKYRDSGHPIIRIGNIQDVGIQVDDFIYFWDEDYKEDLSRFILKPNDLVITARGSCCGKVALNQTNRSFYLNQGVWRLDPNPEFLDKEYLFHFLLDSNFDFIVVKGTIPRLNVNQFKKIKIPVPSLFTQREIASRLNKFREIEREINLRDKQYEYYRNYLINGRTQEPSI</sequence>
<evidence type="ECO:0000313" key="5">
    <source>
        <dbReference type="EMBL" id="CBY92723.1"/>
    </source>
</evidence>
<organism evidence="5 6">
    <name type="scientific">Mycoplasma haemofelis (strain Langford 1)</name>
    <name type="common">Haemobartonella felis</name>
    <dbReference type="NCBI Taxonomy" id="941640"/>
    <lineage>
        <taxon>Bacteria</taxon>
        <taxon>Bacillati</taxon>
        <taxon>Mycoplasmatota</taxon>
        <taxon>Mollicutes</taxon>
        <taxon>Mycoplasmataceae</taxon>
        <taxon>Mycoplasma</taxon>
    </lineage>
</organism>
<accession>E8ZHV2</accession>
<evidence type="ECO:0000256" key="2">
    <source>
        <dbReference type="ARBA" id="ARBA00022747"/>
    </source>
</evidence>
<dbReference type="InterPro" id="IPR044946">
    <property type="entry name" value="Restrct_endonuc_typeI_TRD_sf"/>
</dbReference>
<dbReference type="PANTHER" id="PTHR30408:SF12">
    <property type="entry name" value="TYPE I RESTRICTION ENZYME MJAVIII SPECIFICITY SUBUNIT"/>
    <property type="match status" value="1"/>
</dbReference>
<keyword evidence="2" id="KW-0680">Restriction system</keyword>
<dbReference type="GO" id="GO:0009307">
    <property type="term" value="P:DNA restriction-modification system"/>
    <property type="evidence" value="ECO:0007669"/>
    <property type="project" value="UniProtKB-KW"/>
</dbReference>
<evidence type="ECO:0000259" key="4">
    <source>
        <dbReference type="Pfam" id="PF01420"/>
    </source>
</evidence>